<organism evidence="1 2">
    <name type="scientific">Malacoplasma iowae 695</name>
    <dbReference type="NCBI Taxonomy" id="1048830"/>
    <lineage>
        <taxon>Bacteria</taxon>
        <taxon>Bacillati</taxon>
        <taxon>Mycoplasmatota</taxon>
        <taxon>Mycoplasmoidales</taxon>
        <taxon>Mycoplasmoidaceae</taxon>
        <taxon>Malacoplasma</taxon>
    </lineage>
</organism>
<reference evidence="2" key="1">
    <citation type="submission" date="2018-11" db="EMBL/GenBank/DDBJ databases">
        <title>The first complete genome sequence of Mycoplasma iowae strain 695.</title>
        <authorList>
            <person name="Ghanem M."/>
            <person name="El-Gazzar M."/>
        </authorList>
    </citation>
    <scope>NUCLEOTIDE SEQUENCE [LARGE SCALE GENOMIC DNA]</scope>
    <source>
        <strain evidence="2">695</strain>
    </source>
</reference>
<evidence type="ECO:0000313" key="1">
    <source>
        <dbReference type="EMBL" id="QHG89788.1"/>
    </source>
</evidence>
<evidence type="ECO:0000313" key="2">
    <source>
        <dbReference type="Proteomes" id="UP000464283"/>
    </source>
</evidence>
<dbReference type="AlphaFoldDB" id="A0A6P1LEC9"/>
<dbReference type="Gene3D" id="1.10.10.10">
    <property type="entry name" value="Winged helix-like DNA-binding domain superfamily/Winged helix DNA-binding domain"/>
    <property type="match status" value="1"/>
</dbReference>
<name>A0A6P1LEC9_MALIO</name>
<dbReference type="EMBL" id="CP033512">
    <property type="protein sequence ID" value="QHG89788.1"/>
    <property type="molecule type" value="Genomic_DNA"/>
</dbReference>
<dbReference type="GeneID" id="96867094"/>
<accession>A0A6P1LEC9</accession>
<sequence length="283" mass="33434">MTTKNNIKLIKNYNESEFSFSELSAIDYINDNPEEFLKMHNLNVFCENKPFSATTIQRLAKKIGFNTATEMKGFYTGVYIDELKSLIVFNKQLNKDLDKTISNNNMDIDLFSELNFQSYCKQLMMDYKTVDWNIHKKLQDAIFNCKNIYVYQPDQIFAINSFDIFSHYLGIKIYRIESYYRFKLIQEFGISEDSIFIITKAFSKLDEFETKVLDYFKKNNVPIFTISGIDGIFPDVENNIVIGNYKNTLDEYDRIVHFKTFYDPLISIIIFNLYLKLISKNKK</sequence>
<dbReference type="KEGG" id="miw:EER00_02715"/>
<dbReference type="Proteomes" id="UP000464283">
    <property type="component" value="Chromosome"/>
</dbReference>
<gene>
    <name evidence="1" type="ORF">EER00_02715</name>
</gene>
<protein>
    <submittedName>
        <fullName evidence="1">Uncharacterized protein</fullName>
    </submittedName>
</protein>
<proteinExistence type="predicted"/>
<dbReference type="InterPro" id="IPR036388">
    <property type="entry name" value="WH-like_DNA-bd_sf"/>
</dbReference>
<dbReference type="RefSeq" id="WP_004025200.1">
    <property type="nucleotide sequence ID" value="NZ_AGFP01000041.1"/>
</dbReference>